<dbReference type="GO" id="GO:0005737">
    <property type="term" value="C:cytoplasm"/>
    <property type="evidence" value="ECO:0007669"/>
    <property type="project" value="UniProtKB-SubCell"/>
</dbReference>
<dbReference type="RefSeq" id="WP_338604374.1">
    <property type="nucleotide sequence ID" value="NZ_AP028679.1"/>
</dbReference>
<dbReference type="SMART" id="SM00028">
    <property type="entry name" value="TPR"/>
    <property type="match status" value="4"/>
</dbReference>
<keyword evidence="3" id="KW-0677">Repeat</keyword>
<dbReference type="EMBL" id="AP028679">
    <property type="protein sequence ID" value="BEQ13087.1"/>
    <property type="molecule type" value="Genomic_DNA"/>
</dbReference>
<gene>
    <name evidence="6" type="ORF">FAK_01530</name>
</gene>
<dbReference type="Pfam" id="PF13424">
    <property type="entry name" value="TPR_12"/>
    <property type="match status" value="1"/>
</dbReference>
<protein>
    <recommendedName>
        <fullName evidence="8">Tetratricopeptide repeat protein</fullName>
    </recommendedName>
</protein>
<evidence type="ECO:0008006" key="8">
    <source>
        <dbReference type="Google" id="ProtNLM"/>
    </source>
</evidence>
<dbReference type="PANTHER" id="PTHR46630">
    <property type="entry name" value="TETRATRICOPEPTIDE REPEAT PROTEIN 29"/>
    <property type="match status" value="1"/>
</dbReference>
<evidence type="ECO:0000256" key="4">
    <source>
        <dbReference type="ARBA" id="ARBA00022803"/>
    </source>
</evidence>
<reference evidence="7" key="1">
    <citation type="journal article" date="2023" name="Arch. Microbiol.">
        <title>Desulfoferula mesophilus gen. nov. sp. nov., a mesophilic sulfate-reducing bacterium isolated from a brackish lake sediment.</title>
        <authorList>
            <person name="Watanabe T."/>
            <person name="Yabe T."/>
            <person name="Tsuji J.M."/>
            <person name="Fukui M."/>
        </authorList>
    </citation>
    <scope>NUCLEOTIDE SEQUENCE [LARGE SCALE GENOMIC DNA]</scope>
    <source>
        <strain evidence="7">12FAK</strain>
    </source>
</reference>
<dbReference type="PANTHER" id="PTHR46630:SF1">
    <property type="entry name" value="TETRATRICOPEPTIDE REPEAT PROTEIN 29"/>
    <property type="match status" value="1"/>
</dbReference>
<organism evidence="6 7">
    <name type="scientific">Desulfoferula mesophila</name>
    <dbReference type="NCBI Taxonomy" id="3058419"/>
    <lineage>
        <taxon>Bacteria</taxon>
        <taxon>Pseudomonadati</taxon>
        <taxon>Thermodesulfobacteriota</taxon>
        <taxon>Desulfarculia</taxon>
        <taxon>Desulfarculales</taxon>
        <taxon>Desulfarculaceae</taxon>
        <taxon>Desulfoferula</taxon>
    </lineage>
</organism>
<proteinExistence type="inferred from homology"/>
<keyword evidence="7" id="KW-1185">Reference proteome</keyword>
<evidence type="ECO:0000313" key="6">
    <source>
        <dbReference type="EMBL" id="BEQ13087.1"/>
    </source>
</evidence>
<evidence type="ECO:0000256" key="5">
    <source>
        <dbReference type="ARBA" id="ARBA00038253"/>
    </source>
</evidence>
<keyword evidence="4" id="KW-0802">TPR repeat</keyword>
<evidence type="ECO:0000313" key="7">
    <source>
        <dbReference type="Proteomes" id="UP001366166"/>
    </source>
</evidence>
<comment type="subcellular location">
    <subcellularLocation>
        <location evidence="1">Cytoplasm</location>
    </subcellularLocation>
</comment>
<evidence type="ECO:0000256" key="2">
    <source>
        <dbReference type="ARBA" id="ARBA00022490"/>
    </source>
</evidence>
<dbReference type="InterPro" id="IPR051476">
    <property type="entry name" value="Bac_ResReg_Asp_Phosphatase"/>
</dbReference>
<name>A0AAU9E915_9BACT</name>
<accession>A0AAU9E915</accession>
<comment type="similarity">
    <text evidence="5">Belongs to the Rap family.</text>
</comment>
<dbReference type="Proteomes" id="UP001366166">
    <property type="component" value="Chromosome"/>
</dbReference>
<dbReference type="AlphaFoldDB" id="A0AAU9E915"/>
<evidence type="ECO:0000256" key="1">
    <source>
        <dbReference type="ARBA" id="ARBA00004496"/>
    </source>
</evidence>
<dbReference type="Gene3D" id="1.25.40.10">
    <property type="entry name" value="Tetratricopeptide repeat domain"/>
    <property type="match status" value="1"/>
</dbReference>
<dbReference type="InterPro" id="IPR011990">
    <property type="entry name" value="TPR-like_helical_dom_sf"/>
</dbReference>
<dbReference type="Pfam" id="PF13181">
    <property type="entry name" value="TPR_8"/>
    <property type="match status" value="1"/>
</dbReference>
<sequence>MKIDLGQALDNLQEMRAEGNPQAVANALFVVGVAQMQKKRPQPARAALEEALELCAQLGNFSGQGQVLLRLAELAQQAGQPEAALGLLNRGLECFAQAGDAPGRASALERRAALQRESGDLDGAAASLEEALALALEAGDELSQMLLSQYLGAVYRSLGQNRKALDAYRRLGALSQKHNEPQREALALLGVGTLLATEGRAEEADEAEEAFKSAEEAFGRLGQPKQAAAVAAERRRLLGR</sequence>
<dbReference type="SUPFAM" id="SSF48452">
    <property type="entry name" value="TPR-like"/>
    <property type="match status" value="2"/>
</dbReference>
<evidence type="ECO:0000256" key="3">
    <source>
        <dbReference type="ARBA" id="ARBA00022737"/>
    </source>
</evidence>
<dbReference type="KEGG" id="dmp:FAK_01530"/>
<dbReference type="InterPro" id="IPR019734">
    <property type="entry name" value="TPR_rpt"/>
</dbReference>
<keyword evidence="2" id="KW-0963">Cytoplasm</keyword>